<keyword evidence="4" id="KW-1185">Reference proteome</keyword>
<dbReference type="Proteomes" id="UP000320176">
    <property type="component" value="Unassembled WGS sequence"/>
</dbReference>
<dbReference type="Pfam" id="PF04480">
    <property type="entry name" value="DUF559"/>
    <property type="match status" value="1"/>
</dbReference>
<evidence type="ECO:0000313" key="3">
    <source>
        <dbReference type="EMBL" id="TWU04917.1"/>
    </source>
</evidence>
<dbReference type="Gene3D" id="3.40.960.10">
    <property type="entry name" value="VSR Endonuclease"/>
    <property type="match status" value="1"/>
</dbReference>
<dbReference type="SUPFAM" id="SSF52980">
    <property type="entry name" value="Restriction endonuclease-like"/>
    <property type="match status" value="1"/>
</dbReference>
<dbReference type="AlphaFoldDB" id="A0A5C6AZH7"/>
<accession>A0A5C6AZH7</accession>
<dbReference type="EMBL" id="SJPN01000003">
    <property type="protein sequence ID" value="TWU04917.1"/>
    <property type="molecule type" value="Genomic_DNA"/>
</dbReference>
<dbReference type="InterPro" id="IPR047216">
    <property type="entry name" value="Endonuclease_DUF559_bact"/>
</dbReference>
<feature type="domain" description="DUF559" evidence="2">
    <location>
        <begin position="9"/>
        <end position="114"/>
    </location>
</feature>
<sequence>MNKKLNPIDFAREQRKSGNTYEHDLWQLLRNRQRLGFKFRRQQPLGIYTADFFCPDARLVIEIDGKDHFTNEGKLYDAARDRWMQSQGIHVLRFTGKQVDLDMRGVLDAIDAYLRALTPSPPAPLPQGERGARNDGGES</sequence>
<dbReference type="RefSeq" id="WP_146520247.1">
    <property type="nucleotide sequence ID" value="NZ_CP151726.1"/>
</dbReference>
<dbReference type="InterPro" id="IPR011335">
    <property type="entry name" value="Restrct_endonuc-II-like"/>
</dbReference>
<evidence type="ECO:0000256" key="1">
    <source>
        <dbReference type="SAM" id="MobiDB-lite"/>
    </source>
</evidence>
<organism evidence="3 4">
    <name type="scientific">Stieleria varia</name>
    <dbReference type="NCBI Taxonomy" id="2528005"/>
    <lineage>
        <taxon>Bacteria</taxon>
        <taxon>Pseudomonadati</taxon>
        <taxon>Planctomycetota</taxon>
        <taxon>Planctomycetia</taxon>
        <taxon>Pirellulales</taxon>
        <taxon>Pirellulaceae</taxon>
        <taxon>Stieleria</taxon>
    </lineage>
</organism>
<proteinExistence type="predicted"/>
<dbReference type="InterPro" id="IPR007569">
    <property type="entry name" value="DUF559"/>
</dbReference>
<dbReference type="PANTHER" id="PTHR38590">
    <property type="entry name" value="BLL0828 PROTEIN"/>
    <property type="match status" value="1"/>
</dbReference>
<evidence type="ECO:0000259" key="2">
    <source>
        <dbReference type="Pfam" id="PF04480"/>
    </source>
</evidence>
<feature type="region of interest" description="Disordered" evidence="1">
    <location>
        <begin position="118"/>
        <end position="139"/>
    </location>
</feature>
<evidence type="ECO:0000313" key="4">
    <source>
        <dbReference type="Proteomes" id="UP000320176"/>
    </source>
</evidence>
<name>A0A5C6AZH7_9BACT</name>
<gene>
    <name evidence="3" type="ORF">Pla52n_29620</name>
</gene>
<dbReference type="CDD" id="cd01038">
    <property type="entry name" value="Endonuclease_DUF559"/>
    <property type="match status" value="1"/>
</dbReference>
<dbReference type="PANTHER" id="PTHR38590:SF1">
    <property type="entry name" value="BLL0828 PROTEIN"/>
    <property type="match status" value="1"/>
</dbReference>
<protein>
    <recommendedName>
        <fullName evidence="2">DUF559 domain-containing protein</fullName>
    </recommendedName>
</protein>
<dbReference type="OrthoDB" id="9798754at2"/>
<reference evidence="3 4" key="1">
    <citation type="submission" date="2019-02" db="EMBL/GenBank/DDBJ databases">
        <title>Deep-cultivation of Planctomycetes and their phenomic and genomic characterization uncovers novel biology.</title>
        <authorList>
            <person name="Wiegand S."/>
            <person name="Jogler M."/>
            <person name="Boedeker C."/>
            <person name="Pinto D."/>
            <person name="Vollmers J."/>
            <person name="Rivas-Marin E."/>
            <person name="Kohn T."/>
            <person name="Peeters S.H."/>
            <person name="Heuer A."/>
            <person name="Rast P."/>
            <person name="Oberbeckmann S."/>
            <person name="Bunk B."/>
            <person name="Jeske O."/>
            <person name="Meyerdierks A."/>
            <person name="Storesund J.E."/>
            <person name="Kallscheuer N."/>
            <person name="Luecker S."/>
            <person name="Lage O.M."/>
            <person name="Pohl T."/>
            <person name="Merkel B.J."/>
            <person name="Hornburger P."/>
            <person name="Mueller R.-W."/>
            <person name="Bruemmer F."/>
            <person name="Labrenz M."/>
            <person name="Spormann A.M."/>
            <person name="Op Den Camp H."/>
            <person name="Overmann J."/>
            <person name="Amann R."/>
            <person name="Jetten M.S.M."/>
            <person name="Mascher T."/>
            <person name="Medema M.H."/>
            <person name="Devos D.P."/>
            <person name="Kaster A.-K."/>
            <person name="Ovreas L."/>
            <person name="Rohde M."/>
            <person name="Galperin M.Y."/>
            <person name="Jogler C."/>
        </authorList>
    </citation>
    <scope>NUCLEOTIDE SEQUENCE [LARGE SCALE GENOMIC DNA]</scope>
    <source>
        <strain evidence="3 4">Pla52n</strain>
    </source>
</reference>
<feature type="compositionally biased region" description="Basic and acidic residues" evidence="1">
    <location>
        <begin position="130"/>
        <end position="139"/>
    </location>
</feature>
<comment type="caution">
    <text evidence="3">The sequence shown here is derived from an EMBL/GenBank/DDBJ whole genome shotgun (WGS) entry which is preliminary data.</text>
</comment>